<feature type="domain" description="HTH myb-type" evidence="11">
    <location>
        <begin position="181"/>
        <end position="236"/>
    </location>
</feature>
<dbReference type="GO" id="GO:0008330">
    <property type="term" value="F:protein tyrosine/threonine phosphatase activity"/>
    <property type="evidence" value="ECO:0007669"/>
    <property type="project" value="TreeGrafter"/>
</dbReference>
<dbReference type="Gene3D" id="1.10.10.60">
    <property type="entry name" value="Homeodomain-like"/>
    <property type="match status" value="1"/>
</dbReference>
<evidence type="ECO:0000259" key="10">
    <source>
        <dbReference type="PROSITE" id="PS50090"/>
    </source>
</evidence>
<dbReference type="GO" id="GO:0017017">
    <property type="term" value="F:MAP kinase tyrosine/serine/threonine phosphatase activity"/>
    <property type="evidence" value="ECO:0007669"/>
    <property type="project" value="TreeGrafter"/>
</dbReference>
<evidence type="ECO:0000313" key="12">
    <source>
        <dbReference type="EMBL" id="PRP89086.1"/>
    </source>
</evidence>
<dbReference type="InterPro" id="IPR001005">
    <property type="entry name" value="SANT/Myb"/>
</dbReference>
<dbReference type="InterPro" id="IPR009057">
    <property type="entry name" value="Homeodomain-like_sf"/>
</dbReference>
<dbReference type="GO" id="GO:0033550">
    <property type="term" value="F:MAP kinase tyrosine phosphatase activity"/>
    <property type="evidence" value="ECO:0007669"/>
    <property type="project" value="TreeGrafter"/>
</dbReference>
<feature type="coiled-coil region" evidence="6">
    <location>
        <begin position="437"/>
        <end position="471"/>
    </location>
</feature>
<gene>
    <name evidence="12" type="ORF">PROFUN_01806</name>
</gene>
<dbReference type="SUPFAM" id="SSF52799">
    <property type="entry name" value="(Phosphotyrosine protein) phosphatases II"/>
    <property type="match status" value="1"/>
</dbReference>
<dbReference type="AlphaFoldDB" id="A0A2P6NYQ1"/>
<feature type="compositionally biased region" description="Polar residues" evidence="7">
    <location>
        <begin position="113"/>
        <end position="126"/>
    </location>
</feature>
<dbReference type="SUPFAM" id="SSF46689">
    <property type="entry name" value="Homeodomain-like"/>
    <property type="match status" value="1"/>
</dbReference>
<evidence type="ECO:0000256" key="1">
    <source>
        <dbReference type="ARBA" id="ARBA00008601"/>
    </source>
</evidence>
<keyword evidence="6" id="KW-0175">Coiled coil</keyword>
<feature type="domain" description="Tyrosine specific protein phosphatases" evidence="9">
    <location>
        <begin position="540"/>
        <end position="601"/>
    </location>
</feature>
<evidence type="ECO:0000256" key="7">
    <source>
        <dbReference type="SAM" id="MobiDB-lite"/>
    </source>
</evidence>
<dbReference type="STRING" id="1890364.A0A2P6NYQ1"/>
<proteinExistence type="inferred from homology"/>
<evidence type="ECO:0000313" key="13">
    <source>
        <dbReference type="Proteomes" id="UP000241769"/>
    </source>
</evidence>
<protein>
    <recommendedName>
        <fullName evidence="2">protein-tyrosine-phosphatase</fullName>
        <ecNumber evidence="2">3.1.3.48</ecNumber>
    </recommendedName>
</protein>
<keyword evidence="4" id="KW-0904">Protein phosphatase</keyword>
<dbReference type="EC" id="3.1.3.48" evidence="2"/>
<dbReference type="EMBL" id="MDYQ01000005">
    <property type="protein sequence ID" value="PRP89086.1"/>
    <property type="molecule type" value="Genomic_DNA"/>
</dbReference>
<keyword evidence="13" id="KW-1185">Reference proteome</keyword>
<feature type="domain" description="Myb-like" evidence="10">
    <location>
        <begin position="181"/>
        <end position="232"/>
    </location>
</feature>
<dbReference type="PANTHER" id="PTHR10159:SF519">
    <property type="entry name" value="DUAL SPECIFICITY PROTEIN PHOSPHATASE MPK3"/>
    <property type="match status" value="1"/>
</dbReference>
<feature type="region of interest" description="Disordered" evidence="7">
    <location>
        <begin position="248"/>
        <end position="428"/>
    </location>
</feature>
<dbReference type="CDD" id="cd00167">
    <property type="entry name" value="SANT"/>
    <property type="match status" value="1"/>
</dbReference>
<name>A0A2P6NYQ1_9EUKA</name>
<organism evidence="12 13">
    <name type="scientific">Planoprotostelium fungivorum</name>
    <dbReference type="NCBI Taxonomy" id="1890364"/>
    <lineage>
        <taxon>Eukaryota</taxon>
        <taxon>Amoebozoa</taxon>
        <taxon>Evosea</taxon>
        <taxon>Variosea</taxon>
        <taxon>Cavosteliida</taxon>
        <taxon>Cavosteliaceae</taxon>
        <taxon>Planoprotostelium</taxon>
    </lineage>
</organism>
<dbReference type="PROSITE" id="PS50090">
    <property type="entry name" value="MYB_LIKE"/>
    <property type="match status" value="1"/>
</dbReference>
<dbReference type="PROSITE" id="PS51294">
    <property type="entry name" value="HTH_MYB"/>
    <property type="match status" value="1"/>
</dbReference>
<dbReference type="InParanoid" id="A0A2P6NYQ1"/>
<comment type="catalytic activity">
    <reaction evidence="5">
        <text>O-phospho-L-seryl-[protein] + H2O = L-seryl-[protein] + phosphate</text>
        <dbReference type="Rhea" id="RHEA:20629"/>
        <dbReference type="Rhea" id="RHEA-COMP:9863"/>
        <dbReference type="Rhea" id="RHEA-COMP:11604"/>
        <dbReference type="ChEBI" id="CHEBI:15377"/>
        <dbReference type="ChEBI" id="CHEBI:29999"/>
        <dbReference type="ChEBI" id="CHEBI:43474"/>
        <dbReference type="ChEBI" id="CHEBI:83421"/>
        <dbReference type="EC" id="3.1.3.16"/>
    </reaction>
</comment>
<dbReference type="PANTHER" id="PTHR10159">
    <property type="entry name" value="DUAL SPECIFICITY PROTEIN PHOSPHATASE"/>
    <property type="match status" value="1"/>
</dbReference>
<dbReference type="GO" id="GO:0005737">
    <property type="term" value="C:cytoplasm"/>
    <property type="evidence" value="ECO:0007669"/>
    <property type="project" value="TreeGrafter"/>
</dbReference>
<dbReference type="InterPro" id="IPR017930">
    <property type="entry name" value="Myb_dom"/>
</dbReference>
<dbReference type="InterPro" id="IPR029021">
    <property type="entry name" value="Prot-tyrosine_phosphatase-like"/>
</dbReference>
<dbReference type="PROSITE" id="PS50056">
    <property type="entry name" value="TYR_PHOSPHATASE_2"/>
    <property type="match status" value="1"/>
</dbReference>
<dbReference type="CDD" id="cd14498">
    <property type="entry name" value="DSP"/>
    <property type="match status" value="1"/>
</dbReference>
<evidence type="ECO:0000256" key="4">
    <source>
        <dbReference type="ARBA" id="ARBA00022912"/>
    </source>
</evidence>
<evidence type="ECO:0000256" key="5">
    <source>
        <dbReference type="ARBA" id="ARBA00047761"/>
    </source>
</evidence>
<dbReference type="Gene3D" id="3.90.190.10">
    <property type="entry name" value="Protein tyrosine phosphatase superfamily"/>
    <property type="match status" value="1"/>
</dbReference>
<dbReference type="InterPro" id="IPR000387">
    <property type="entry name" value="Tyr_Pase_dom"/>
</dbReference>
<feature type="compositionally biased region" description="Low complexity" evidence="7">
    <location>
        <begin position="394"/>
        <end position="403"/>
    </location>
</feature>
<dbReference type="Pfam" id="PF00782">
    <property type="entry name" value="DSPc"/>
    <property type="match status" value="1"/>
</dbReference>
<feature type="compositionally biased region" description="Basic residues" evidence="7">
    <location>
        <begin position="261"/>
        <end position="270"/>
    </location>
</feature>
<sequence length="743" mass="85320">MAHPTQLGAVITATNDPDASVSVSKKSKKSNTDLDGTYWTLSTHDDSRSNRRMGREKPTETPSETPSETPLSARRRTPSLPDVAPTEDTSKVSEVKKEEKETEKQKEIETHTDVTIASQPTPVTTPTKHETKKRKRQKEVYDEDEEDVHIDTSEWSEAQRKAYEGRESNPNQYYYRFNRPGEKTRSGLWTSDEQKIFFKRVAEFGPQNWGLFSKVIPGRVGYQCCAFYKNAVASKILEANMPVPPHLYDEETELPPLTGPPKKKTKKGDKKSKTSPEKKKKKQEAGEKKKKEKEVKKEEKEAKKEVKKEKKEEKKEKKEEKKEKKEEKKEKKEEKEVKKEKKKEKKGEKKDKETKRKREEKKTEKEEKKEKTTGNKENDSAVPNVETIPPTDPPSTTSQSTTPNDKKRNLMKPPTAKVSRKDPKQMTLDFFRTGVKMTKKLKEKAEKKQQARDERERVKRVEKEWKEKRREELKVLEENDRKGVLIVDGLYLGNRICAENKQWLEENNIGYIVNATTEIKNTFEKEYKYLRISIQDSSDVDILTHVGRVCDFIEEGMGEKKNTLVHCQLGRSRSVSFVLSFLMTRRGFSLGEALGKVTHAKEDIQINDGFKKQLMELDKKLYGNHSYNFIGSSSRSLRLSQRMIDEKSESLASNNSSLLNSVASLSSLDLDMVQSIDLSILKSDSKDISMGDISLDLLDMEVPQIQITLDPTVMSELEDLPLFGSAPVEPMEVTLNDDWLRAV</sequence>
<feature type="compositionally biased region" description="Low complexity" evidence="7">
    <location>
        <begin position="60"/>
        <end position="70"/>
    </location>
</feature>
<feature type="region of interest" description="Disordered" evidence="7">
    <location>
        <begin position="1"/>
        <end position="153"/>
    </location>
</feature>
<evidence type="ECO:0000256" key="3">
    <source>
        <dbReference type="ARBA" id="ARBA00022801"/>
    </source>
</evidence>
<feature type="domain" description="Tyrosine-protein phosphatase" evidence="8">
    <location>
        <begin position="482"/>
        <end position="623"/>
    </location>
</feature>
<feature type="compositionally biased region" description="Basic and acidic residues" evidence="7">
    <location>
        <begin position="88"/>
        <end position="112"/>
    </location>
</feature>
<reference evidence="12 13" key="1">
    <citation type="journal article" date="2018" name="Genome Biol. Evol.">
        <title>Multiple Roots of Fruiting Body Formation in Amoebozoa.</title>
        <authorList>
            <person name="Hillmann F."/>
            <person name="Forbes G."/>
            <person name="Novohradska S."/>
            <person name="Ferling I."/>
            <person name="Riege K."/>
            <person name="Groth M."/>
            <person name="Westermann M."/>
            <person name="Marz M."/>
            <person name="Spaller T."/>
            <person name="Winckler T."/>
            <person name="Schaap P."/>
            <person name="Glockner G."/>
        </authorList>
    </citation>
    <scope>NUCLEOTIDE SEQUENCE [LARGE SCALE GENOMIC DNA]</scope>
    <source>
        <strain evidence="12 13">Jena</strain>
    </source>
</reference>
<evidence type="ECO:0000259" key="11">
    <source>
        <dbReference type="PROSITE" id="PS51294"/>
    </source>
</evidence>
<feature type="compositionally biased region" description="Basic and acidic residues" evidence="7">
    <location>
        <begin position="43"/>
        <end position="59"/>
    </location>
</feature>
<dbReference type="InterPro" id="IPR000340">
    <property type="entry name" value="Dual-sp_phosphatase_cat-dom"/>
</dbReference>
<feature type="compositionally biased region" description="Basic and acidic residues" evidence="7">
    <location>
        <begin position="271"/>
        <end position="379"/>
    </location>
</feature>
<evidence type="ECO:0000259" key="8">
    <source>
        <dbReference type="PROSITE" id="PS50054"/>
    </source>
</evidence>
<dbReference type="SMART" id="SM00717">
    <property type="entry name" value="SANT"/>
    <property type="match status" value="1"/>
</dbReference>
<evidence type="ECO:0000256" key="6">
    <source>
        <dbReference type="SAM" id="Coils"/>
    </source>
</evidence>
<keyword evidence="3" id="KW-0378">Hydrolase</keyword>
<dbReference type="PROSITE" id="PS50054">
    <property type="entry name" value="TYR_PHOSPHATASE_DUAL"/>
    <property type="match status" value="1"/>
</dbReference>
<evidence type="ECO:0000256" key="2">
    <source>
        <dbReference type="ARBA" id="ARBA00013064"/>
    </source>
</evidence>
<comment type="caution">
    <text evidence="12">The sequence shown here is derived from an EMBL/GenBank/DDBJ whole genome shotgun (WGS) entry which is preliminary data.</text>
</comment>
<accession>A0A2P6NYQ1</accession>
<dbReference type="GO" id="GO:0043409">
    <property type="term" value="P:negative regulation of MAPK cascade"/>
    <property type="evidence" value="ECO:0007669"/>
    <property type="project" value="TreeGrafter"/>
</dbReference>
<comment type="similarity">
    <text evidence="1">Belongs to the protein-tyrosine phosphatase family. Non-receptor class dual specificity subfamily.</text>
</comment>
<dbReference type="InterPro" id="IPR020422">
    <property type="entry name" value="TYR_PHOSPHATASE_DUAL_dom"/>
</dbReference>
<dbReference type="Proteomes" id="UP000241769">
    <property type="component" value="Unassembled WGS sequence"/>
</dbReference>
<dbReference type="GO" id="GO:0004722">
    <property type="term" value="F:protein serine/threonine phosphatase activity"/>
    <property type="evidence" value="ECO:0007669"/>
    <property type="project" value="UniProtKB-EC"/>
</dbReference>
<evidence type="ECO:0000259" key="9">
    <source>
        <dbReference type="PROSITE" id="PS50056"/>
    </source>
</evidence>
<dbReference type="SMART" id="SM00195">
    <property type="entry name" value="DSPc"/>
    <property type="match status" value="1"/>
</dbReference>
<dbReference type="OrthoDB" id="10252009at2759"/>